<evidence type="ECO:0008006" key="3">
    <source>
        <dbReference type="Google" id="ProtNLM"/>
    </source>
</evidence>
<dbReference type="AlphaFoldDB" id="A0A811TE04"/>
<dbReference type="GO" id="GO:0006508">
    <property type="term" value="P:proteolysis"/>
    <property type="evidence" value="ECO:0007669"/>
    <property type="project" value="InterPro"/>
</dbReference>
<dbReference type="InterPro" id="IPR001969">
    <property type="entry name" value="Aspartic_peptidase_AS"/>
</dbReference>
<proteinExistence type="predicted"/>
<dbReference type="GO" id="GO:0004190">
    <property type="term" value="F:aspartic-type endopeptidase activity"/>
    <property type="evidence" value="ECO:0007669"/>
    <property type="project" value="InterPro"/>
</dbReference>
<protein>
    <recommendedName>
        <fullName evidence="3">Peptidase A2 domain-containing protein</fullName>
    </recommendedName>
</protein>
<accession>A0A811TE04</accession>
<comment type="caution">
    <text evidence="1">The sequence shown here is derived from an EMBL/GenBank/DDBJ whole genome shotgun (WGS) entry which is preliminary data.</text>
</comment>
<organism evidence="1 2">
    <name type="scientific">Candidatus Argoarchaeum ethanivorans</name>
    <dbReference type="NCBI Taxonomy" id="2608793"/>
    <lineage>
        <taxon>Archaea</taxon>
        <taxon>Methanobacteriati</taxon>
        <taxon>Methanobacteriota</taxon>
        <taxon>Stenosarchaea group</taxon>
        <taxon>Methanomicrobia</taxon>
        <taxon>Methanosarcinales</taxon>
        <taxon>Methanosarcinales incertae sedis</taxon>
        <taxon>GOM Arc I cluster</taxon>
        <taxon>Candidatus Argoarchaeum</taxon>
    </lineage>
</organism>
<dbReference type="PROSITE" id="PS00141">
    <property type="entry name" value="ASP_PROTEASE"/>
    <property type="match status" value="1"/>
</dbReference>
<dbReference type="EMBL" id="CAJHIO010000045">
    <property type="protein sequence ID" value="CAD6493893.1"/>
    <property type="molecule type" value="Genomic_DNA"/>
</dbReference>
<reference evidence="1" key="1">
    <citation type="submission" date="2020-10" db="EMBL/GenBank/DDBJ databases">
        <authorList>
            <person name="Hahn C.J."/>
            <person name="Laso-Perez R."/>
            <person name="Vulcano F."/>
            <person name="Vaziourakis K.-M."/>
            <person name="Stokke R."/>
            <person name="Steen I.H."/>
            <person name="Teske A."/>
            <person name="Boetius A."/>
            <person name="Liebeke M."/>
            <person name="Amann R."/>
            <person name="Knittel K."/>
        </authorList>
    </citation>
    <scope>NUCLEOTIDE SEQUENCE</scope>
    <source>
        <strain evidence="1">Gfbio:e3339647-f889-4370-9287-4fb5cb688e4c:AG392O15_GoMArc1</strain>
    </source>
</reference>
<evidence type="ECO:0000313" key="2">
    <source>
        <dbReference type="Proteomes" id="UP000610373"/>
    </source>
</evidence>
<dbReference type="Proteomes" id="UP000610373">
    <property type="component" value="Unassembled WGS sequence"/>
</dbReference>
<sequence length="138" mass="15290">MGEIEFPYAEEESGIFGSVMRPRIIMDLFSIPRAEWLPIDDVLADTGADLSVLPRFIGELLVEDTTDGKYSEIKGVIPGTTLVAYVHQILARVGSLEFEAPVAIADSNDVPVIFDRVDGLDRFDANFLNGETVKLCWR</sequence>
<gene>
    <name evidence="1" type="ORF">CHKLHMKO_00570</name>
</gene>
<evidence type="ECO:0000313" key="1">
    <source>
        <dbReference type="EMBL" id="CAD6493893.1"/>
    </source>
</evidence>
<name>A0A811TE04_9EURY</name>